<feature type="compositionally biased region" description="Basic and acidic residues" evidence="1">
    <location>
        <begin position="625"/>
        <end position="636"/>
    </location>
</feature>
<name>A0ABQ8B0J5_BRANA</name>
<keyword evidence="5" id="KW-1185">Reference proteome</keyword>
<evidence type="ECO:0000259" key="3">
    <source>
        <dbReference type="Pfam" id="PF25210"/>
    </source>
</evidence>
<feature type="compositionally biased region" description="Acidic residues" evidence="1">
    <location>
        <begin position="609"/>
        <end position="624"/>
    </location>
</feature>
<reference evidence="4 5" key="1">
    <citation type="submission" date="2021-05" db="EMBL/GenBank/DDBJ databases">
        <title>Genome Assembly of Synthetic Allotetraploid Brassica napus Reveals Homoeologous Exchanges between Subgenomes.</title>
        <authorList>
            <person name="Davis J.T."/>
        </authorList>
    </citation>
    <scope>NUCLEOTIDE SEQUENCE [LARGE SCALE GENOMIC DNA]</scope>
    <source>
        <strain evidence="5">cv. Da-Ae</strain>
        <tissue evidence="4">Seedling</tissue>
    </source>
</reference>
<organism evidence="4 5">
    <name type="scientific">Brassica napus</name>
    <name type="common">Rape</name>
    <dbReference type="NCBI Taxonomy" id="3708"/>
    <lineage>
        <taxon>Eukaryota</taxon>
        <taxon>Viridiplantae</taxon>
        <taxon>Streptophyta</taxon>
        <taxon>Embryophyta</taxon>
        <taxon>Tracheophyta</taxon>
        <taxon>Spermatophyta</taxon>
        <taxon>Magnoliopsida</taxon>
        <taxon>eudicotyledons</taxon>
        <taxon>Gunneridae</taxon>
        <taxon>Pentapetalae</taxon>
        <taxon>rosids</taxon>
        <taxon>malvids</taxon>
        <taxon>Brassicales</taxon>
        <taxon>Brassicaceae</taxon>
        <taxon>Brassiceae</taxon>
        <taxon>Brassica</taxon>
    </lineage>
</organism>
<sequence length="710" mass="80470">MKGRSRAIRGCSQLGLRKGKETKVCGLTSLPDEVVLNCLAYVSRLDLAAFGMTSKAHRSLATSPWLWDCRCQMDCIEPSYYVCLHIFAEPIPRWFILHPVQRRLKPIDSYAYQSPESGSSFVVLAWGIYIIGGLVNGKPTSEVALFDCFEHRWYRIPPMKMARTSASASRIDNKIYVFGGCGDDVDSSNWAEVYDIDTLTWDFLCVPTTTRPKNIKQSVVIGKKEVYAVDEDGQSFSFSPSKLFVSCGKTDSKPGDRHDWCFIGRFLFSRGPRGTILWCLPDELDWKEVKGLEELQQQQLVEYGISKLSKKASYIVIFWNAQPQGADSLELWSAEISLRKVGPDIRGKIECRKLIIWRKETGVDAVADIFGVLLTDFYLPQRLNKRNGFVCVVLALTVAIIQSRIRLPPRLFVLSNVTETHRRGNNNTERRKTVVNSYSDYDGDGTEEASGPVTATSQTINGPHHHGEVVLEQNIVLGPEQNVMEMLVPEFDNNYNYLQPVNGQAMLPVELEMLYGPNPNQELQFGSGYNFYNPFAVFVNNQEQDLIHIEVNSPHNNEFEPHGRKQTQRQGLRGLKKVSSRCHEPINELPLEIGESTEASKEDVANAEAENEDVGEDFQELTDGELEKEAGDKEDAGEQVAVDESETQIGREEEGKNDGKRKQEKKRGQRSSYSNRELQQVVPRKDWFSHSCLPAREVWPRMRPVKVERK</sequence>
<dbReference type="SUPFAM" id="SSF117281">
    <property type="entry name" value="Kelch motif"/>
    <property type="match status" value="1"/>
</dbReference>
<accession>A0ABQ8B0J5</accession>
<dbReference type="InterPro" id="IPR036047">
    <property type="entry name" value="F-box-like_dom_sf"/>
</dbReference>
<feature type="region of interest" description="Disordered" evidence="1">
    <location>
        <begin position="554"/>
        <end position="685"/>
    </location>
</feature>
<dbReference type="EMBL" id="JAGKQM010000012">
    <property type="protein sequence ID" value="KAH0897805.1"/>
    <property type="molecule type" value="Genomic_DNA"/>
</dbReference>
<feature type="domain" description="FKB95-like N-terminal Kelch" evidence="3">
    <location>
        <begin position="102"/>
        <end position="352"/>
    </location>
</feature>
<evidence type="ECO:0000259" key="2">
    <source>
        <dbReference type="Pfam" id="PF00646"/>
    </source>
</evidence>
<comment type="caution">
    <text evidence="4">The sequence shown here is derived from an EMBL/GenBank/DDBJ whole genome shotgun (WGS) entry which is preliminary data.</text>
</comment>
<feature type="compositionally biased region" description="Basic and acidic residues" evidence="1">
    <location>
        <begin position="649"/>
        <end position="661"/>
    </location>
</feature>
<dbReference type="SUPFAM" id="SSF81383">
    <property type="entry name" value="F-box domain"/>
    <property type="match status" value="1"/>
</dbReference>
<dbReference type="PANTHER" id="PTHR24414:SF155">
    <property type="entry name" value="F-BOX DOMAIN-CONTAINING PROTEIN"/>
    <property type="match status" value="1"/>
</dbReference>
<proteinExistence type="predicted"/>
<dbReference type="InterPro" id="IPR015915">
    <property type="entry name" value="Kelch-typ_b-propeller"/>
</dbReference>
<dbReference type="Pfam" id="PF25210">
    <property type="entry name" value="Kelch_FKB95"/>
    <property type="match status" value="1"/>
</dbReference>
<evidence type="ECO:0000313" key="5">
    <source>
        <dbReference type="Proteomes" id="UP000824890"/>
    </source>
</evidence>
<feature type="domain" description="F-box" evidence="2">
    <location>
        <begin position="27"/>
        <end position="67"/>
    </location>
</feature>
<dbReference type="InterPro" id="IPR006652">
    <property type="entry name" value="Kelch_1"/>
</dbReference>
<gene>
    <name evidence="4" type="ORF">HID58_047373</name>
</gene>
<dbReference type="InterPro" id="IPR057499">
    <property type="entry name" value="Kelch_FKB95"/>
</dbReference>
<dbReference type="PANTHER" id="PTHR24414">
    <property type="entry name" value="F-BOX/KELCH-REPEAT PROTEIN SKIP4"/>
    <property type="match status" value="1"/>
</dbReference>
<dbReference type="InterPro" id="IPR001810">
    <property type="entry name" value="F-box_dom"/>
</dbReference>
<evidence type="ECO:0008006" key="6">
    <source>
        <dbReference type="Google" id="ProtNLM"/>
    </source>
</evidence>
<dbReference type="Gene3D" id="2.120.10.80">
    <property type="entry name" value="Kelch-type beta propeller"/>
    <property type="match status" value="1"/>
</dbReference>
<evidence type="ECO:0000313" key="4">
    <source>
        <dbReference type="EMBL" id="KAH0897805.1"/>
    </source>
</evidence>
<dbReference type="Proteomes" id="UP000824890">
    <property type="component" value="Unassembled WGS sequence"/>
</dbReference>
<protein>
    <recommendedName>
        <fullName evidence="6">F-box domain-containing protein</fullName>
    </recommendedName>
</protein>
<feature type="compositionally biased region" description="Acidic residues" evidence="1">
    <location>
        <begin position="637"/>
        <end position="646"/>
    </location>
</feature>
<dbReference type="SMART" id="SM00612">
    <property type="entry name" value="Kelch"/>
    <property type="match status" value="2"/>
</dbReference>
<dbReference type="Pfam" id="PF00646">
    <property type="entry name" value="F-box"/>
    <property type="match status" value="1"/>
</dbReference>
<evidence type="ECO:0000256" key="1">
    <source>
        <dbReference type="SAM" id="MobiDB-lite"/>
    </source>
</evidence>
<dbReference type="InterPro" id="IPR050354">
    <property type="entry name" value="F-box/kelch-repeat_ARATH"/>
</dbReference>